<accession>A0A0C9TH72</accession>
<dbReference type="GO" id="GO:0006366">
    <property type="term" value="P:transcription by RNA polymerase II"/>
    <property type="evidence" value="ECO:0007669"/>
    <property type="project" value="InterPro"/>
</dbReference>
<organism evidence="5 6">
    <name type="scientific">Paxillus involutus ATCC 200175</name>
    <dbReference type="NCBI Taxonomy" id="664439"/>
    <lineage>
        <taxon>Eukaryota</taxon>
        <taxon>Fungi</taxon>
        <taxon>Dikarya</taxon>
        <taxon>Basidiomycota</taxon>
        <taxon>Agaricomycotina</taxon>
        <taxon>Agaricomycetes</taxon>
        <taxon>Agaricomycetidae</taxon>
        <taxon>Boletales</taxon>
        <taxon>Paxilineae</taxon>
        <taxon>Paxillaceae</taxon>
        <taxon>Paxillus</taxon>
    </lineage>
</organism>
<dbReference type="HOGENOM" id="CLU_006940_0_0_1"/>
<dbReference type="PANTHER" id="PTHR21483:SF18">
    <property type="entry name" value="RNA POLYMERASE II-ASSOCIATED PROTEIN 1"/>
    <property type="match status" value="1"/>
</dbReference>
<dbReference type="OrthoDB" id="348201at2759"/>
<reference evidence="5 6" key="1">
    <citation type="submission" date="2014-06" db="EMBL/GenBank/DDBJ databases">
        <authorList>
            <consortium name="DOE Joint Genome Institute"/>
            <person name="Kuo A."/>
            <person name="Kohler A."/>
            <person name="Nagy L.G."/>
            <person name="Floudas D."/>
            <person name="Copeland A."/>
            <person name="Barry K.W."/>
            <person name="Cichocki N."/>
            <person name="Veneault-Fourrey C."/>
            <person name="LaButti K."/>
            <person name="Lindquist E.A."/>
            <person name="Lipzen A."/>
            <person name="Lundell T."/>
            <person name="Morin E."/>
            <person name="Murat C."/>
            <person name="Sun H."/>
            <person name="Tunlid A."/>
            <person name="Henrissat B."/>
            <person name="Grigoriev I.V."/>
            <person name="Hibbett D.S."/>
            <person name="Martin F."/>
            <person name="Nordberg H.P."/>
            <person name="Cantor M.N."/>
            <person name="Hua S.X."/>
        </authorList>
    </citation>
    <scope>NUCLEOTIDE SEQUENCE [LARGE SCALE GENOMIC DNA]</scope>
    <source>
        <strain evidence="5 6">ATCC 200175</strain>
    </source>
</reference>
<dbReference type="AlphaFoldDB" id="A0A0C9TH72"/>
<dbReference type="Pfam" id="PF08621">
    <property type="entry name" value="RPAP1_N"/>
    <property type="match status" value="1"/>
</dbReference>
<reference evidence="6" key="2">
    <citation type="submission" date="2015-01" db="EMBL/GenBank/DDBJ databases">
        <title>Evolutionary Origins and Diversification of the Mycorrhizal Mutualists.</title>
        <authorList>
            <consortium name="DOE Joint Genome Institute"/>
            <consortium name="Mycorrhizal Genomics Consortium"/>
            <person name="Kohler A."/>
            <person name="Kuo A."/>
            <person name="Nagy L.G."/>
            <person name="Floudas D."/>
            <person name="Copeland A."/>
            <person name="Barry K.W."/>
            <person name="Cichocki N."/>
            <person name="Veneault-Fourrey C."/>
            <person name="LaButti K."/>
            <person name="Lindquist E.A."/>
            <person name="Lipzen A."/>
            <person name="Lundell T."/>
            <person name="Morin E."/>
            <person name="Murat C."/>
            <person name="Riley R."/>
            <person name="Ohm R."/>
            <person name="Sun H."/>
            <person name="Tunlid A."/>
            <person name="Henrissat B."/>
            <person name="Grigoriev I.V."/>
            <person name="Hibbett D.S."/>
            <person name="Martin F."/>
        </authorList>
    </citation>
    <scope>NUCLEOTIDE SEQUENCE [LARGE SCALE GENOMIC DNA]</scope>
    <source>
        <strain evidence="6">ATCC 200175</strain>
    </source>
</reference>
<sequence>MSSNDRSLIGSVFERKTLSSPPLPSSRFAGTPGTGFPAVQHRSKSAFARAREEAKGNAGARLNDVPSVTPTQRPPPPPLLLLDTKPIPTDTEALRHQISEENERKITSMTEQEIEKERQEILEQLGSGTGALLSRIREARQRKSKQELEASISAEKVKVDDVSRRATEHLVAQPKPIAPGLGAKPGVLRVKSLENLGQTASSRIPVARSSTRPSSRTGRRLRFAEVTPNDVHVYESAPVSPKRTAFALPPPPDTKDDSIVSLGTFNGYAVPMKRTHPTDSPTDSPTDERAVDQPTKDDTDPEEGTPEYIRRRYFPNIPANDPSLAWIEPSSSETDPSVPRFDLHGAPISASLSATLPSHLGLHHHAEGSHAGYTIEDVFLLSRSTVPAQRTSMLSMLAKIAHRLGQQVRRSDCPERIVEFTGKEGELRKRILAAGLAAIDQIGSLGARAVEVVWECLVEWDKPTSDFEDVELMLAPDVVSSLQLDYFLPQVADVLSQAALPRESLAQLLAIIHRLAQESNELAETIMKTPRLVSTIVQTFILTPIPPRDESPLPNPLALQLLITLASASRSNASALVEPADALLRFFTLLPPSSPFPTSLAVTLLTLTLRFYTTLASYGLYSHIATTASQHFSALGTYVLSTQTQDQNEVRDPKSPSFIQLRIAWASLVEAWIVCATDPHATSPPHEVLWSQVCAWGWAAEVRKLREGLGKSGSDWGVWAAVWSAEAAWLEGSRINGVRGGEGERKEALKVPAVGFTAGLEFDVVRSALEAIHGALAGTLMTMGDEVESSLRVVANPAGVLSSALRLWLACLPPPSDGTSLSSPPFPLPFNDLSALCAMLVKHSIWSLPSASGAHLQVLLRPLTSFLVHFHRVSRHIPGTTPQLWVAQDLVFLPRLLPGDEAHVTPMLDALSLATPQFAGIQ</sequence>
<feature type="domain" description="RPAP1 C-terminal" evidence="3">
    <location>
        <begin position="340"/>
        <end position="404"/>
    </location>
</feature>
<dbReference type="Proteomes" id="UP000053647">
    <property type="component" value="Unassembled WGS sequence"/>
</dbReference>
<feature type="compositionally biased region" description="Basic and acidic residues" evidence="2">
    <location>
        <begin position="286"/>
        <end position="298"/>
    </location>
</feature>
<protein>
    <recommendedName>
        <fullName evidence="7">RNA polymerase II-associated protein 1</fullName>
    </recommendedName>
</protein>
<evidence type="ECO:0000313" key="5">
    <source>
        <dbReference type="EMBL" id="KIJ15040.1"/>
    </source>
</evidence>
<proteinExistence type="inferred from homology"/>
<dbReference type="EMBL" id="KN819339">
    <property type="protein sequence ID" value="KIJ15040.1"/>
    <property type="molecule type" value="Genomic_DNA"/>
</dbReference>
<keyword evidence="6" id="KW-1185">Reference proteome</keyword>
<evidence type="ECO:0000256" key="2">
    <source>
        <dbReference type="SAM" id="MobiDB-lite"/>
    </source>
</evidence>
<dbReference type="Pfam" id="PF08620">
    <property type="entry name" value="RPAP1_C"/>
    <property type="match status" value="1"/>
</dbReference>
<evidence type="ECO:0000259" key="4">
    <source>
        <dbReference type="Pfam" id="PF08621"/>
    </source>
</evidence>
<evidence type="ECO:0000259" key="3">
    <source>
        <dbReference type="Pfam" id="PF08620"/>
    </source>
</evidence>
<feature type="region of interest" description="Disordered" evidence="2">
    <location>
        <begin position="269"/>
        <end position="309"/>
    </location>
</feature>
<evidence type="ECO:0008006" key="7">
    <source>
        <dbReference type="Google" id="ProtNLM"/>
    </source>
</evidence>
<feature type="domain" description="RPAP1 N-terminal" evidence="4">
    <location>
        <begin position="97"/>
        <end position="131"/>
    </location>
</feature>
<evidence type="ECO:0000256" key="1">
    <source>
        <dbReference type="ARBA" id="ARBA00009953"/>
    </source>
</evidence>
<dbReference type="InterPro" id="IPR039913">
    <property type="entry name" value="RPAP1/Rba50"/>
</dbReference>
<feature type="non-terminal residue" evidence="5">
    <location>
        <position position="1"/>
    </location>
</feature>
<name>A0A0C9TH72_PAXIN</name>
<gene>
    <name evidence="5" type="ORF">PAXINDRAFT_134354</name>
</gene>
<dbReference type="InterPro" id="IPR013929">
    <property type="entry name" value="RPAP1_C"/>
</dbReference>
<evidence type="ECO:0000313" key="6">
    <source>
        <dbReference type="Proteomes" id="UP000053647"/>
    </source>
</evidence>
<comment type="similarity">
    <text evidence="1">Belongs to the RPAP1 family.</text>
</comment>
<feature type="region of interest" description="Disordered" evidence="2">
    <location>
        <begin position="1"/>
        <end position="85"/>
    </location>
</feature>
<dbReference type="InterPro" id="IPR013930">
    <property type="entry name" value="RPAP1_N"/>
</dbReference>
<dbReference type="PANTHER" id="PTHR21483">
    <property type="entry name" value="RNA POLYMERASE II-ASSOCIATED PROTEIN 1"/>
    <property type="match status" value="1"/>
</dbReference>